<dbReference type="EMBL" id="LT629973">
    <property type="protein sequence ID" value="SEI01009.1"/>
    <property type="molecule type" value="Genomic_DNA"/>
</dbReference>
<keyword evidence="4 7" id="KW-0378">Hydrolase</keyword>
<evidence type="ECO:0000313" key="8">
    <source>
        <dbReference type="Proteomes" id="UP000176204"/>
    </source>
</evidence>
<protein>
    <recommendedName>
        <fullName evidence="3">beta-N-acetylhexosaminidase</fullName>
        <ecNumber evidence="3">3.2.1.52</ecNumber>
    </recommendedName>
</protein>
<dbReference type="InterPro" id="IPR050226">
    <property type="entry name" value="NagZ_Beta-hexosaminidase"/>
</dbReference>
<evidence type="ECO:0000256" key="1">
    <source>
        <dbReference type="ARBA" id="ARBA00001231"/>
    </source>
</evidence>
<keyword evidence="5" id="KW-0326">Glycosidase</keyword>
<comment type="similarity">
    <text evidence="2">Belongs to the glycosyl hydrolase 3 family.</text>
</comment>
<dbReference type="RefSeq" id="WP_067775037.1">
    <property type="nucleotide sequence ID" value="NZ_LIGX01000020.1"/>
</dbReference>
<evidence type="ECO:0000259" key="6">
    <source>
        <dbReference type="Pfam" id="PF00933"/>
    </source>
</evidence>
<dbReference type="Pfam" id="PF00933">
    <property type="entry name" value="Glyco_hydro_3"/>
    <property type="match status" value="1"/>
</dbReference>
<dbReference type="InterPro" id="IPR036962">
    <property type="entry name" value="Glyco_hydro_3_N_sf"/>
</dbReference>
<dbReference type="GO" id="GO:0004563">
    <property type="term" value="F:beta-N-acetylhexosaminidase activity"/>
    <property type="evidence" value="ECO:0007669"/>
    <property type="project" value="UniProtKB-EC"/>
</dbReference>
<keyword evidence="8" id="KW-1185">Reference proteome</keyword>
<name>A0A1H6MSQ8_9BACT</name>
<dbReference type="STRING" id="1679444.PYTT_2532"/>
<reference evidence="8" key="1">
    <citation type="submission" date="2016-09" db="EMBL/GenBank/DDBJ databases">
        <authorList>
            <person name="Koehorst J."/>
        </authorList>
    </citation>
    <scope>NUCLEOTIDE SEQUENCE [LARGE SCALE GENOMIC DNA]</scope>
</reference>
<dbReference type="PANTHER" id="PTHR30480:SF13">
    <property type="entry name" value="BETA-HEXOSAMINIDASE"/>
    <property type="match status" value="1"/>
</dbReference>
<dbReference type="EC" id="3.2.1.52" evidence="3"/>
<dbReference type="Proteomes" id="UP000176204">
    <property type="component" value="Chromosome I"/>
</dbReference>
<dbReference type="InterPro" id="IPR001764">
    <property type="entry name" value="Glyco_hydro_3_N"/>
</dbReference>
<evidence type="ECO:0000256" key="2">
    <source>
        <dbReference type="ARBA" id="ARBA00005336"/>
    </source>
</evidence>
<proteinExistence type="inferred from homology"/>
<evidence type="ECO:0000256" key="3">
    <source>
        <dbReference type="ARBA" id="ARBA00012663"/>
    </source>
</evidence>
<accession>A0A1H6MSQ8</accession>
<dbReference type="OrthoDB" id="9805821at2"/>
<gene>
    <name evidence="7" type="ORF">PYTT_2532</name>
</gene>
<dbReference type="InterPro" id="IPR017853">
    <property type="entry name" value="GH"/>
</dbReference>
<dbReference type="Gene3D" id="3.20.20.300">
    <property type="entry name" value="Glycoside hydrolase, family 3, N-terminal domain"/>
    <property type="match status" value="1"/>
</dbReference>
<comment type="catalytic activity">
    <reaction evidence="1">
        <text>Hydrolysis of terminal non-reducing N-acetyl-D-hexosamine residues in N-acetyl-beta-D-hexosaminides.</text>
        <dbReference type="EC" id="3.2.1.52"/>
    </reaction>
</comment>
<dbReference type="GO" id="GO:0009254">
    <property type="term" value="P:peptidoglycan turnover"/>
    <property type="evidence" value="ECO:0007669"/>
    <property type="project" value="TreeGrafter"/>
</dbReference>
<dbReference type="KEGG" id="agl:PYTT_2532"/>
<organism evidence="7 8">
    <name type="scientific">Akkermansia glycaniphila</name>
    <dbReference type="NCBI Taxonomy" id="1679444"/>
    <lineage>
        <taxon>Bacteria</taxon>
        <taxon>Pseudomonadati</taxon>
        <taxon>Verrucomicrobiota</taxon>
        <taxon>Verrucomicrobiia</taxon>
        <taxon>Verrucomicrobiales</taxon>
        <taxon>Akkermansiaceae</taxon>
        <taxon>Akkermansia</taxon>
    </lineage>
</organism>
<feature type="domain" description="Glycoside hydrolase family 3 N-terminal" evidence="6">
    <location>
        <begin position="16"/>
        <end position="293"/>
    </location>
</feature>
<dbReference type="SUPFAM" id="SSF51445">
    <property type="entry name" value="(Trans)glycosidases"/>
    <property type="match status" value="1"/>
</dbReference>
<evidence type="ECO:0000256" key="5">
    <source>
        <dbReference type="ARBA" id="ARBA00023295"/>
    </source>
</evidence>
<dbReference type="GO" id="GO:0005975">
    <property type="term" value="P:carbohydrate metabolic process"/>
    <property type="evidence" value="ECO:0007669"/>
    <property type="project" value="InterPro"/>
</dbReference>
<sequence>MLPVILGLETTALTLREREIIDRLQPAGYILFSRNIESVEQTRALTDELRARSLNFQPVVGIDQEGGRVIRTAALGLQLPGAADLASFGSVASIIETAIVSTFTLRQLGFNTNFAPVLDLASPSPQANALPSRCWGTEPQQVLAYAGIFNRNQRHYGLMTCGKHFPGMGKAETDPHSDLPVIHATLEEFITEDIVPFMALDDELSGVMLAHILLPDIDPDNPASLSRTLIEQILRERLDYRGLVYTDDLCMGSIARTLPPHLSVPRALEAGCDLPLVCHNVMDIIDGIAEGIARICPQTMHDTIRRVEYNMHKSCVPPKFSQKQWDKLMSRADTLCRTVPSAGSAPGSPVQQY</sequence>
<dbReference type="AlphaFoldDB" id="A0A1H6MSQ8"/>
<dbReference type="PANTHER" id="PTHR30480">
    <property type="entry name" value="BETA-HEXOSAMINIDASE-RELATED"/>
    <property type="match status" value="1"/>
</dbReference>
<evidence type="ECO:0000256" key="4">
    <source>
        <dbReference type="ARBA" id="ARBA00022801"/>
    </source>
</evidence>
<evidence type="ECO:0000313" key="7">
    <source>
        <dbReference type="EMBL" id="SEI01009.1"/>
    </source>
</evidence>